<dbReference type="PANTHER" id="PTHR24006:SF747">
    <property type="entry name" value="UBIQUITIN CARBOXYL-TERMINAL HYDROLASE 20"/>
    <property type="match status" value="1"/>
</dbReference>
<evidence type="ECO:0000256" key="5">
    <source>
        <dbReference type="ARBA" id="ARBA00022807"/>
    </source>
</evidence>
<protein>
    <submittedName>
        <fullName evidence="9">Ubiquitin carboxyl-terminal hydrolase 21</fullName>
    </submittedName>
</protein>
<dbReference type="Gene3D" id="3.90.70.10">
    <property type="entry name" value="Cysteine proteinases"/>
    <property type="match status" value="1"/>
</dbReference>
<dbReference type="PANTHER" id="PTHR24006">
    <property type="entry name" value="UBIQUITIN CARBOXYL-TERMINAL HYDROLASE"/>
    <property type="match status" value="1"/>
</dbReference>
<gene>
    <name evidence="9" type="primary">UBP21_2</name>
    <name evidence="9" type="ORF">g.52704</name>
</gene>
<feature type="compositionally biased region" description="Polar residues" evidence="7">
    <location>
        <begin position="416"/>
        <end position="429"/>
    </location>
</feature>
<comment type="similarity">
    <text evidence="1">Belongs to the peptidase C19 family.</text>
</comment>
<feature type="compositionally biased region" description="Basic and acidic residues" evidence="7">
    <location>
        <begin position="12"/>
        <end position="24"/>
    </location>
</feature>
<comment type="function">
    <text evidence="6">Recognizes and hydrolyzes the peptide bond at the C-terminal Gly of ubiquitin. Involved in the processing of poly-ubiquitin precursors as well as that of ubiquitinated proteins.</text>
</comment>
<dbReference type="GO" id="GO:0004843">
    <property type="term" value="F:cysteine-type deubiquitinase activity"/>
    <property type="evidence" value="ECO:0007669"/>
    <property type="project" value="InterPro"/>
</dbReference>
<feature type="region of interest" description="Disordered" evidence="7">
    <location>
        <begin position="501"/>
        <end position="550"/>
    </location>
</feature>
<dbReference type="FunFam" id="3.90.70.10:FF:000116">
    <property type="entry name" value="Ubiquitin carboxyl-terminal hydrolase 20"/>
    <property type="match status" value="1"/>
</dbReference>
<keyword evidence="3" id="KW-0833">Ubl conjugation pathway</keyword>
<evidence type="ECO:0000313" key="9">
    <source>
        <dbReference type="EMBL" id="JAT62014.1"/>
    </source>
</evidence>
<organism evidence="9">
    <name type="scientific">Anthurium amnicola</name>
    <dbReference type="NCBI Taxonomy" id="1678845"/>
    <lineage>
        <taxon>Eukaryota</taxon>
        <taxon>Viridiplantae</taxon>
        <taxon>Streptophyta</taxon>
        <taxon>Embryophyta</taxon>
        <taxon>Tracheophyta</taxon>
        <taxon>Spermatophyta</taxon>
        <taxon>Magnoliopsida</taxon>
        <taxon>Liliopsida</taxon>
        <taxon>Araceae</taxon>
        <taxon>Pothoideae</taxon>
        <taxon>Potheae</taxon>
        <taxon>Anthurium</taxon>
    </lineage>
</organism>
<feature type="domain" description="USP" evidence="8">
    <location>
        <begin position="42"/>
        <end position="355"/>
    </location>
</feature>
<dbReference type="GO" id="GO:0016579">
    <property type="term" value="P:protein deubiquitination"/>
    <property type="evidence" value="ECO:0007669"/>
    <property type="project" value="InterPro"/>
</dbReference>
<keyword evidence="2" id="KW-0645">Protease</keyword>
<dbReference type="Pfam" id="PF00443">
    <property type="entry name" value="UCH"/>
    <property type="match status" value="1"/>
</dbReference>
<dbReference type="InterPro" id="IPR001394">
    <property type="entry name" value="Peptidase_C19_UCH"/>
</dbReference>
<evidence type="ECO:0000256" key="7">
    <source>
        <dbReference type="SAM" id="MobiDB-lite"/>
    </source>
</evidence>
<dbReference type="SUPFAM" id="SSF54001">
    <property type="entry name" value="Cysteine proteinases"/>
    <property type="match status" value="1"/>
</dbReference>
<dbReference type="GO" id="GO:0005634">
    <property type="term" value="C:nucleus"/>
    <property type="evidence" value="ECO:0007669"/>
    <property type="project" value="TreeGrafter"/>
</dbReference>
<evidence type="ECO:0000256" key="3">
    <source>
        <dbReference type="ARBA" id="ARBA00022786"/>
    </source>
</evidence>
<dbReference type="InterPro" id="IPR028889">
    <property type="entry name" value="USP"/>
</dbReference>
<keyword evidence="5" id="KW-0788">Thiol protease</keyword>
<proteinExistence type="inferred from homology"/>
<sequence>METVRPVPPFLPDKKPEVLGDRGGKLVPRRPTNVPRLRPTAAGLGNLGNTCFLNAVLQCITHTVPLLQKLHFPSHPYRCSGNRGGVAGEIGRFCTLCALRQHIDLCIRERGCIIKPNGFVNNLCNISSSFSRYQQEDAHEFLHCLLESLHSSCLAPHSSDNTLQKDSFIKKIFGGRLRSQVQCCDCGHRSDTYEPLLDLSLEIEDAESLEDALESFTTVEKIEDPEIKFTCEGCKAQVSVQKQFTLDQVPPVIALHLKRFKSNGYIADKIDKFVKYPLDLDLKPFHSNPEVEGELKYELYAAVMHQGISSLYGHYYSFVRPSPDLWYIMDDEKVYSVNEESALSQNAYILFYMKRGTPWFSSLIEGKKIDKYLNFGNMASPVSIVELVEADQNSSSDSEDNSNNSAETRRTDEKLSSSGDTPSDTDKNGSCSLGTSVCIVNEIEASQAHRAVNGHTAAPPLKPSHAYSDTDVNVAMNDVACLLRASQCNEINRTQTDAPVSSCTAAPLCRPSSSSSDCAVNEVRGDHTASPPGVTESSTPENEGNLVGSAVKGDKITVPFTPKQSSMDRFYDEIWEEDEKVDSSKLLLNNQAGKSAGRVDDRKLAALKRCLMPMPSSRRIAFEQLILQPGSRPSSAEHQKRKRKLHLDGDNTPCRPSNTSPTSGSSLPSSVLQKLVAQDDSQLIDTIDFNQSGKGN</sequence>
<evidence type="ECO:0000256" key="2">
    <source>
        <dbReference type="ARBA" id="ARBA00022670"/>
    </source>
</evidence>
<feature type="region of interest" description="Disordered" evidence="7">
    <location>
        <begin position="390"/>
        <end position="429"/>
    </location>
</feature>
<evidence type="ECO:0000259" key="8">
    <source>
        <dbReference type="PROSITE" id="PS50235"/>
    </source>
</evidence>
<dbReference type="AlphaFoldDB" id="A0A1D1Z570"/>
<dbReference type="InterPro" id="IPR038765">
    <property type="entry name" value="Papain-like_cys_pep_sf"/>
</dbReference>
<dbReference type="InterPro" id="IPR050164">
    <property type="entry name" value="Peptidase_C19"/>
</dbReference>
<keyword evidence="4 9" id="KW-0378">Hydrolase</keyword>
<dbReference type="PROSITE" id="PS50235">
    <property type="entry name" value="USP_3"/>
    <property type="match status" value="1"/>
</dbReference>
<accession>A0A1D1Z570</accession>
<dbReference type="InterPro" id="IPR018200">
    <property type="entry name" value="USP_CS"/>
</dbReference>
<reference evidence="9" key="1">
    <citation type="submission" date="2015-07" db="EMBL/GenBank/DDBJ databases">
        <title>Transcriptome Assembly of Anthurium amnicola.</title>
        <authorList>
            <person name="Suzuki J."/>
        </authorList>
    </citation>
    <scope>NUCLEOTIDE SEQUENCE</scope>
</reference>
<dbReference type="PROSITE" id="PS00972">
    <property type="entry name" value="USP_1"/>
    <property type="match status" value="1"/>
</dbReference>
<feature type="compositionally biased region" description="Low complexity" evidence="7">
    <location>
        <begin position="656"/>
        <end position="670"/>
    </location>
</feature>
<name>A0A1D1Z570_9ARAE</name>
<feature type="compositionally biased region" description="Low complexity" evidence="7">
    <location>
        <begin position="393"/>
        <end position="405"/>
    </location>
</feature>
<evidence type="ECO:0000256" key="6">
    <source>
        <dbReference type="ARBA" id="ARBA00037450"/>
    </source>
</evidence>
<feature type="compositionally biased region" description="Pro residues" evidence="7">
    <location>
        <begin position="1"/>
        <end position="11"/>
    </location>
</feature>
<feature type="region of interest" description="Disordered" evidence="7">
    <location>
        <begin position="630"/>
        <end position="671"/>
    </location>
</feature>
<dbReference type="GO" id="GO:0006508">
    <property type="term" value="P:proteolysis"/>
    <property type="evidence" value="ECO:0007669"/>
    <property type="project" value="UniProtKB-KW"/>
</dbReference>
<dbReference type="EMBL" id="GDJX01005922">
    <property type="protein sequence ID" value="JAT62014.1"/>
    <property type="molecule type" value="Transcribed_RNA"/>
</dbReference>
<evidence type="ECO:0000256" key="4">
    <source>
        <dbReference type="ARBA" id="ARBA00022801"/>
    </source>
</evidence>
<feature type="region of interest" description="Disordered" evidence="7">
    <location>
        <begin position="1"/>
        <end position="24"/>
    </location>
</feature>
<dbReference type="GO" id="GO:0005829">
    <property type="term" value="C:cytosol"/>
    <property type="evidence" value="ECO:0007669"/>
    <property type="project" value="TreeGrafter"/>
</dbReference>
<evidence type="ECO:0000256" key="1">
    <source>
        <dbReference type="ARBA" id="ARBA00009085"/>
    </source>
</evidence>